<gene>
    <name evidence="1" type="ORF">L6452_20306</name>
</gene>
<protein>
    <submittedName>
        <fullName evidence="1">Uncharacterized protein</fullName>
    </submittedName>
</protein>
<evidence type="ECO:0000313" key="1">
    <source>
        <dbReference type="EMBL" id="KAI3719409.1"/>
    </source>
</evidence>
<reference evidence="1 2" key="2">
    <citation type="journal article" date="2022" name="Mol. Ecol. Resour.">
        <title>The genomes of chicory, endive, great burdock and yacon provide insights into Asteraceae paleo-polyploidization history and plant inulin production.</title>
        <authorList>
            <person name="Fan W."/>
            <person name="Wang S."/>
            <person name="Wang H."/>
            <person name="Wang A."/>
            <person name="Jiang F."/>
            <person name="Liu H."/>
            <person name="Zhao H."/>
            <person name="Xu D."/>
            <person name="Zhang Y."/>
        </authorList>
    </citation>
    <scope>NUCLEOTIDE SEQUENCE [LARGE SCALE GENOMIC DNA]</scope>
    <source>
        <strain evidence="2">cv. Niubang</strain>
    </source>
</reference>
<name>A0ACB9BBW0_ARCLA</name>
<proteinExistence type="predicted"/>
<sequence length="217" mass="25724">MFLRPLSSNAYKEFRLDNLQNTPEVEPYIDQHMTFLKEQHPAQRQAWLEKEHSKMFGKWLRNQVERELAVAKESIKETLRDAYADVDEEFSTTILPQNDNILPRVDPLDLGKESRDDYFRTDCRDSWRNSVVKDAMWLFSQILKILVRNLKTDGGWLMRSLGFCSWNNGDCNKFEKFVYVLLIAFWCIMPPQWILRFFDMLLESLPFSGMLLVDVVV</sequence>
<reference evidence="2" key="1">
    <citation type="journal article" date="2022" name="Mol. Ecol. Resour.">
        <title>The genomes of chicory, endive, great burdock and yacon provide insights into Asteraceae palaeo-polyploidization history and plant inulin production.</title>
        <authorList>
            <person name="Fan W."/>
            <person name="Wang S."/>
            <person name="Wang H."/>
            <person name="Wang A."/>
            <person name="Jiang F."/>
            <person name="Liu H."/>
            <person name="Zhao H."/>
            <person name="Xu D."/>
            <person name="Zhang Y."/>
        </authorList>
    </citation>
    <scope>NUCLEOTIDE SEQUENCE [LARGE SCALE GENOMIC DNA]</scope>
    <source>
        <strain evidence="2">cv. Niubang</strain>
    </source>
</reference>
<keyword evidence="2" id="KW-1185">Reference proteome</keyword>
<comment type="caution">
    <text evidence="1">The sequence shown here is derived from an EMBL/GenBank/DDBJ whole genome shotgun (WGS) entry which is preliminary data.</text>
</comment>
<organism evidence="1 2">
    <name type="scientific">Arctium lappa</name>
    <name type="common">Greater burdock</name>
    <name type="synonym">Lappa major</name>
    <dbReference type="NCBI Taxonomy" id="4217"/>
    <lineage>
        <taxon>Eukaryota</taxon>
        <taxon>Viridiplantae</taxon>
        <taxon>Streptophyta</taxon>
        <taxon>Embryophyta</taxon>
        <taxon>Tracheophyta</taxon>
        <taxon>Spermatophyta</taxon>
        <taxon>Magnoliopsida</taxon>
        <taxon>eudicotyledons</taxon>
        <taxon>Gunneridae</taxon>
        <taxon>Pentapetalae</taxon>
        <taxon>asterids</taxon>
        <taxon>campanulids</taxon>
        <taxon>Asterales</taxon>
        <taxon>Asteraceae</taxon>
        <taxon>Carduoideae</taxon>
        <taxon>Cardueae</taxon>
        <taxon>Arctiinae</taxon>
        <taxon>Arctium</taxon>
    </lineage>
</organism>
<dbReference type="EMBL" id="CM042052">
    <property type="protein sequence ID" value="KAI3719409.1"/>
    <property type="molecule type" value="Genomic_DNA"/>
</dbReference>
<dbReference type="Proteomes" id="UP001055879">
    <property type="component" value="Linkage Group LG06"/>
</dbReference>
<evidence type="ECO:0000313" key="2">
    <source>
        <dbReference type="Proteomes" id="UP001055879"/>
    </source>
</evidence>
<accession>A0ACB9BBW0</accession>